<accession>A0ABW2HKA4</accession>
<evidence type="ECO:0000313" key="2">
    <source>
        <dbReference type="Proteomes" id="UP001596507"/>
    </source>
</evidence>
<comment type="caution">
    <text evidence="1">The sequence shown here is derived from an EMBL/GenBank/DDBJ whole genome shotgun (WGS) entry which is preliminary data.</text>
</comment>
<dbReference type="EMBL" id="JBHTBE010000004">
    <property type="protein sequence ID" value="MFC7270106.1"/>
    <property type="molecule type" value="Genomic_DNA"/>
</dbReference>
<dbReference type="Proteomes" id="UP001596507">
    <property type="component" value="Unassembled WGS sequence"/>
</dbReference>
<sequence>MLNNPGAFGSVAGDVPPAEGIDVTDHRYRSAIIQHRIARNVQDGLRYADKSLPRFLGDFDGQAGLSLDRQRRVLRGETSATFADLTFWAAHFPYVAYYVDDYLRQLFLPTTAAAPRPSHPVARTRAPGP</sequence>
<organism evidence="1 2">
    <name type="scientific">Microbacterium fluvii</name>
    <dbReference type="NCBI Taxonomy" id="415215"/>
    <lineage>
        <taxon>Bacteria</taxon>
        <taxon>Bacillati</taxon>
        <taxon>Actinomycetota</taxon>
        <taxon>Actinomycetes</taxon>
        <taxon>Micrococcales</taxon>
        <taxon>Microbacteriaceae</taxon>
        <taxon>Microbacterium</taxon>
    </lineage>
</organism>
<gene>
    <name evidence="1" type="ORF">ACFQRL_14175</name>
</gene>
<evidence type="ECO:0000313" key="1">
    <source>
        <dbReference type="EMBL" id="MFC7270106.1"/>
    </source>
</evidence>
<keyword evidence="2" id="KW-1185">Reference proteome</keyword>
<dbReference type="RefSeq" id="WP_262875032.1">
    <property type="nucleotide sequence ID" value="NZ_BAABKW010000016.1"/>
</dbReference>
<proteinExistence type="predicted"/>
<protein>
    <submittedName>
        <fullName evidence="1">Uncharacterized protein</fullName>
    </submittedName>
</protein>
<reference evidence="2" key="1">
    <citation type="journal article" date="2019" name="Int. J. Syst. Evol. Microbiol.">
        <title>The Global Catalogue of Microorganisms (GCM) 10K type strain sequencing project: providing services to taxonomists for standard genome sequencing and annotation.</title>
        <authorList>
            <consortium name="The Broad Institute Genomics Platform"/>
            <consortium name="The Broad Institute Genome Sequencing Center for Infectious Disease"/>
            <person name="Wu L."/>
            <person name="Ma J."/>
        </authorList>
    </citation>
    <scope>NUCLEOTIDE SEQUENCE [LARGE SCALE GENOMIC DNA]</scope>
    <source>
        <strain evidence="2">CGMCC 1.15772</strain>
    </source>
</reference>
<name>A0ABW2HKA4_9MICO</name>